<dbReference type="Pfam" id="PF01555">
    <property type="entry name" value="N6_N4_Mtase"/>
    <property type="match status" value="1"/>
</dbReference>
<evidence type="ECO:0000256" key="1">
    <source>
        <dbReference type="ARBA" id="ARBA00022603"/>
    </source>
</evidence>
<evidence type="ECO:0000256" key="3">
    <source>
        <dbReference type="SAM" id="MobiDB-lite"/>
    </source>
</evidence>
<evidence type="ECO:0000259" key="4">
    <source>
        <dbReference type="Pfam" id="PF01555"/>
    </source>
</evidence>
<dbReference type="EMBL" id="LAZR01000898">
    <property type="protein sequence ID" value="KKN55168.1"/>
    <property type="molecule type" value="Genomic_DNA"/>
</dbReference>
<accession>A0A0F9UNH8</accession>
<gene>
    <name evidence="5" type="ORF">LCGC14_0585400</name>
</gene>
<keyword evidence="1" id="KW-0489">Methyltransferase</keyword>
<dbReference type="AlphaFoldDB" id="A0A0F9UNH8"/>
<evidence type="ECO:0000313" key="5">
    <source>
        <dbReference type="EMBL" id="KKN55168.1"/>
    </source>
</evidence>
<proteinExistence type="predicted"/>
<protein>
    <recommendedName>
        <fullName evidence="4">DNA methylase N-4/N-6 domain-containing protein</fullName>
    </recommendedName>
</protein>
<dbReference type="Gene3D" id="3.40.50.150">
    <property type="entry name" value="Vaccinia Virus protein VP39"/>
    <property type="match status" value="1"/>
</dbReference>
<reference evidence="5" key="1">
    <citation type="journal article" date="2015" name="Nature">
        <title>Complex archaea that bridge the gap between prokaryotes and eukaryotes.</title>
        <authorList>
            <person name="Spang A."/>
            <person name="Saw J.H."/>
            <person name="Jorgensen S.L."/>
            <person name="Zaremba-Niedzwiedzka K."/>
            <person name="Martijn J."/>
            <person name="Lind A.E."/>
            <person name="van Eijk R."/>
            <person name="Schleper C."/>
            <person name="Guy L."/>
            <person name="Ettema T.J."/>
        </authorList>
    </citation>
    <scope>NUCLEOTIDE SEQUENCE</scope>
</reference>
<dbReference type="InterPro" id="IPR002941">
    <property type="entry name" value="DNA_methylase_N4/N6"/>
</dbReference>
<comment type="caution">
    <text evidence="5">The sequence shown here is derived from an EMBL/GenBank/DDBJ whole genome shotgun (WGS) entry which is preliminary data.</text>
</comment>
<keyword evidence="2" id="KW-0808">Transferase</keyword>
<dbReference type="InterPro" id="IPR029063">
    <property type="entry name" value="SAM-dependent_MTases_sf"/>
</dbReference>
<name>A0A0F9UNH8_9ZZZZ</name>
<feature type="compositionally biased region" description="Basic and acidic residues" evidence="3">
    <location>
        <begin position="1"/>
        <end position="15"/>
    </location>
</feature>
<dbReference type="GO" id="GO:0003677">
    <property type="term" value="F:DNA binding"/>
    <property type="evidence" value="ECO:0007669"/>
    <property type="project" value="InterPro"/>
</dbReference>
<sequence>RIEYANEYDRSEAFPKGRLSSHGAGSLAGPGQAQDVERLSFESKQPEGGRWPANVILTHSEDCVELESSFACVFGCPVRMLDDQTGMLKSGKPAISREGVNTGSSYGSESRASGTQMIGYGDAGGASRFFYCTKASRKERNYGLPEGLINEHSTVKPIALMRWLTRLITPLDGVILDPFMGSGSTNLAARAEGFQSIGIDQYGPHCEVASKRKVME</sequence>
<feature type="non-terminal residue" evidence="5">
    <location>
        <position position="1"/>
    </location>
</feature>
<dbReference type="GO" id="GO:0008170">
    <property type="term" value="F:N-methyltransferase activity"/>
    <property type="evidence" value="ECO:0007669"/>
    <property type="project" value="InterPro"/>
</dbReference>
<feature type="region of interest" description="Disordered" evidence="3">
    <location>
        <begin position="1"/>
        <end position="35"/>
    </location>
</feature>
<organism evidence="5">
    <name type="scientific">marine sediment metagenome</name>
    <dbReference type="NCBI Taxonomy" id="412755"/>
    <lineage>
        <taxon>unclassified sequences</taxon>
        <taxon>metagenomes</taxon>
        <taxon>ecological metagenomes</taxon>
    </lineage>
</organism>
<dbReference type="GO" id="GO:0032259">
    <property type="term" value="P:methylation"/>
    <property type="evidence" value="ECO:0007669"/>
    <property type="project" value="UniProtKB-KW"/>
</dbReference>
<dbReference type="PRINTS" id="PR00508">
    <property type="entry name" value="S21N4MTFRASE"/>
</dbReference>
<evidence type="ECO:0000256" key="2">
    <source>
        <dbReference type="ARBA" id="ARBA00022679"/>
    </source>
</evidence>
<dbReference type="InterPro" id="IPR001091">
    <property type="entry name" value="RM_Methyltransferase"/>
</dbReference>
<dbReference type="SUPFAM" id="SSF53335">
    <property type="entry name" value="S-adenosyl-L-methionine-dependent methyltransferases"/>
    <property type="match status" value="1"/>
</dbReference>
<feature type="domain" description="DNA methylase N-4/N-6" evidence="4">
    <location>
        <begin position="135"/>
        <end position="209"/>
    </location>
</feature>